<dbReference type="EMBL" id="CP048222">
    <property type="protein sequence ID" value="QHT65224.1"/>
    <property type="molecule type" value="Genomic_DNA"/>
</dbReference>
<keyword evidence="3" id="KW-0645">Protease</keyword>
<feature type="transmembrane region" description="Helical" evidence="2">
    <location>
        <begin position="7"/>
        <end position="26"/>
    </location>
</feature>
<organism evidence="3 4">
    <name type="scientific">Rhodocytophaga rosea</name>
    <dbReference type="NCBI Taxonomy" id="2704465"/>
    <lineage>
        <taxon>Bacteria</taxon>
        <taxon>Pseudomonadati</taxon>
        <taxon>Bacteroidota</taxon>
        <taxon>Cytophagia</taxon>
        <taxon>Cytophagales</taxon>
        <taxon>Rhodocytophagaceae</taxon>
        <taxon>Rhodocytophaga</taxon>
    </lineage>
</organism>
<name>A0A6C0GBK0_9BACT</name>
<proteinExistence type="predicted"/>
<dbReference type="AlphaFoldDB" id="A0A6C0GBK0"/>
<dbReference type="KEGG" id="rhoz:GXP67_00310"/>
<keyword evidence="2" id="KW-1133">Transmembrane helix</keyword>
<dbReference type="SUPFAM" id="SSF49464">
    <property type="entry name" value="Carboxypeptidase regulatory domain-like"/>
    <property type="match status" value="1"/>
</dbReference>
<evidence type="ECO:0000256" key="1">
    <source>
        <dbReference type="SAM" id="MobiDB-lite"/>
    </source>
</evidence>
<evidence type="ECO:0000313" key="3">
    <source>
        <dbReference type="EMBL" id="QHT65224.1"/>
    </source>
</evidence>
<evidence type="ECO:0000256" key="2">
    <source>
        <dbReference type="SAM" id="Phobius"/>
    </source>
</evidence>
<dbReference type="Gene3D" id="2.60.40.1120">
    <property type="entry name" value="Carboxypeptidase-like, regulatory domain"/>
    <property type="match status" value="1"/>
</dbReference>
<keyword evidence="2" id="KW-0812">Transmembrane</keyword>
<reference evidence="3 4" key="1">
    <citation type="submission" date="2020-01" db="EMBL/GenBank/DDBJ databases">
        <authorList>
            <person name="Kim M.K."/>
        </authorList>
    </citation>
    <scope>NUCLEOTIDE SEQUENCE [LARGE SCALE GENOMIC DNA]</scope>
    <source>
        <strain evidence="3 4">172606-1</strain>
    </source>
</reference>
<dbReference type="Proteomes" id="UP000480178">
    <property type="component" value="Chromosome"/>
</dbReference>
<gene>
    <name evidence="3" type="ORF">GXP67_00310</name>
</gene>
<dbReference type="PROSITE" id="PS51257">
    <property type="entry name" value="PROKAR_LIPOPROTEIN"/>
    <property type="match status" value="1"/>
</dbReference>
<dbReference type="RefSeq" id="WP_162441312.1">
    <property type="nucleotide sequence ID" value="NZ_CP048222.1"/>
</dbReference>
<feature type="region of interest" description="Disordered" evidence="1">
    <location>
        <begin position="320"/>
        <end position="339"/>
    </location>
</feature>
<keyword evidence="4" id="KW-1185">Reference proteome</keyword>
<sequence>MKRIFNTYILSFLAICLLLSCMLTFLNSCKKDDESSVIDSGKDPLQPASDITTTIAGIVLDENGIPLTNVQVEIHGKTITTNTDGNFILPNISVPGNRCVISCTKAGYFTSLRAELPIKDKVTSTRIRMMSSTTTHTINAATGGKASLANGSVVDIPANSLVTPSGSSYSGQVSMSVRYMDPTVPGFGEFVPGGDLLARRTDESTTMLYSYGILRVKLTGSSGENLQITPGKNALLTMDIADEQLSTAPTTIPLWYFDEETGAWQEDGVATKQGDTYIGTVSHFTDWNCDDPKETATIIGQLVDCQNKPMYGNVQFGQTSSEIEASTQSDGSKQGNFSQRVPADIPTMVIIYRPFLVNPNPADIKGSAMLLVPVPPLKPGQVYDVGTLQPFPCPNTAEGTFKTKSGDQVEQVSFKVVDGGPNEGISGGIQNVYNLGQIFSISAFPAKATFSMTARTTSGITTTKLFQTTAAGETVDLGEIDLTGNVSLITVSGIISCQDTPVSGASVKAEWASGSTTVATNTSGVYGFSVPANQAVVLTITHTQGIITKNFQTPAGGSHQVGVTDICAPTATAGENSFTINGDIYSNALKVITVQPFPTSYASFDRDKNLTTVAVISNPDTLGFSLVFQGKPIGQTTQTTATGGRIWRKSGNKTINYYAGMGIGDASTTAHITVTKYDTVNGLVVGTFSGTYIGDNGKTITITNGKFSVIRNKDFSINECQGVCL</sequence>
<dbReference type="InterPro" id="IPR008969">
    <property type="entry name" value="CarboxyPept-like_regulatory"/>
</dbReference>
<accession>A0A6C0GBK0</accession>
<keyword evidence="3" id="KW-0378">Hydrolase</keyword>
<keyword evidence="2" id="KW-0472">Membrane</keyword>
<evidence type="ECO:0000313" key="4">
    <source>
        <dbReference type="Proteomes" id="UP000480178"/>
    </source>
</evidence>
<protein>
    <submittedName>
        <fullName evidence="3">Carboxypeptidase regulatory-like domain-containing protein</fullName>
    </submittedName>
</protein>
<keyword evidence="3" id="KW-0121">Carboxypeptidase</keyword>
<dbReference type="GO" id="GO:0004180">
    <property type="term" value="F:carboxypeptidase activity"/>
    <property type="evidence" value="ECO:0007669"/>
    <property type="project" value="UniProtKB-KW"/>
</dbReference>